<evidence type="ECO:0000256" key="10">
    <source>
        <dbReference type="ARBA" id="ARBA00022958"/>
    </source>
</evidence>
<evidence type="ECO:0000256" key="1">
    <source>
        <dbReference type="ARBA" id="ARBA00004448"/>
    </source>
</evidence>
<keyword evidence="4" id="KW-0633">Potassium transport</keyword>
<dbReference type="InterPro" id="IPR036640">
    <property type="entry name" value="ABC1_TM_sf"/>
</dbReference>
<dbReference type="CDD" id="cd03249">
    <property type="entry name" value="ABC_MTABC3_MDL1_MDL2"/>
    <property type="match status" value="1"/>
</dbReference>
<evidence type="ECO:0000313" key="22">
    <source>
        <dbReference type="Proteomes" id="UP000558164"/>
    </source>
</evidence>
<feature type="transmembrane region" description="Helical" evidence="18">
    <location>
        <begin position="170"/>
        <end position="189"/>
    </location>
</feature>
<dbReference type="SUPFAM" id="SSF90123">
    <property type="entry name" value="ABC transporter transmembrane region"/>
    <property type="match status" value="1"/>
</dbReference>
<keyword evidence="12" id="KW-0406">Ion transport</keyword>
<evidence type="ECO:0000256" key="4">
    <source>
        <dbReference type="ARBA" id="ARBA00022538"/>
    </source>
</evidence>
<dbReference type="SMART" id="SM00382">
    <property type="entry name" value="AAA"/>
    <property type="match status" value="1"/>
</dbReference>
<comment type="subcellular location">
    <subcellularLocation>
        <location evidence="1">Mitochondrion inner membrane</location>
        <topology evidence="1">Multi-pass membrane protein</topology>
    </subcellularLocation>
</comment>
<keyword evidence="8" id="KW-0067">ATP-binding</keyword>
<dbReference type="CDD" id="cd18574">
    <property type="entry name" value="ABC_6TM_ABCB8_like"/>
    <property type="match status" value="1"/>
</dbReference>
<dbReference type="FunFam" id="1.20.1560.10:FF:000016">
    <property type="entry name" value="ATP-binding cassette sub-family B member 8, mitochondrial"/>
    <property type="match status" value="1"/>
</dbReference>
<dbReference type="PROSITE" id="PS50929">
    <property type="entry name" value="ABC_TM1F"/>
    <property type="match status" value="1"/>
</dbReference>
<dbReference type="EMBL" id="VXAX01006793">
    <property type="protein sequence ID" value="NXL80399.1"/>
    <property type="molecule type" value="Genomic_DNA"/>
</dbReference>
<dbReference type="FunFam" id="3.40.50.300:FF:000403">
    <property type="entry name" value="ATP-binding cassette sub-family B member 8, mitochondrial"/>
    <property type="match status" value="1"/>
</dbReference>
<organism evidence="21 22">
    <name type="scientific">Leptocoma aspasia</name>
    <dbReference type="NCBI Taxonomy" id="2585812"/>
    <lineage>
        <taxon>Eukaryota</taxon>
        <taxon>Metazoa</taxon>
        <taxon>Chordata</taxon>
        <taxon>Craniata</taxon>
        <taxon>Vertebrata</taxon>
        <taxon>Euteleostomi</taxon>
        <taxon>Archelosauria</taxon>
        <taxon>Archosauria</taxon>
        <taxon>Dinosauria</taxon>
        <taxon>Saurischia</taxon>
        <taxon>Theropoda</taxon>
        <taxon>Coelurosauria</taxon>
        <taxon>Aves</taxon>
        <taxon>Neognathae</taxon>
        <taxon>Neoaves</taxon>
        <taxon>Telluraves</taxon>
        <taxon>Australaves</taxon>
        <taxon>Passeriformes</taxon>
        <taxon>Passeroidea</taxon>
        <taxon>Nectariniidae</taxon>
        <taxon>Leptocoma</taxon>
    </lineage>
</organism>
<evidence type="ECO:0000313" key="21">
    <source>
        <dbReference type="EMBL" id="NXL80399.1"/>
    </source>
</evidence>
<dbReference type="InterPro" id="IPR011527">
    <property type="entry name" value="ABC1_TM_dom"/>
</dbReference>
<feature type="transmembrane region" description="Helical" evidence="18">
    <location>
        <begin position="64"/>
        <end position="86"/>
    </location>
</feature>
<keyword evidence="3" id="KW-0813">Transport</keyword>
<keyword evidence="5 18" id="KW-0812">Transmembrane</keyword>
<evidence type="ECO:0000256" key="16">
    <source>
        <dbReference type="ARBA" id="ARBA00041416"/>
    </source>
</evidence>
<keyword evidence="10" id="KW-0630">Potassium</keyword>
<evidence type="ECO:0000259" key="19">
    <source>
        <dbReference type="PROSITE" id="PS50893"/>
    </source>
</evidence>
<dbReference type="GO" id="GO:0005743">
    <property type="term" value="C:mitochondrial inner membrane"/>
    <property type="evidence" value="ECO:0007669"/>
    <property type="project" value="UniProtKB-SubCell"/>
</dbReference>
<gene>
    <name evidence="21" type="primary">Abcb8</name>
    <name evidence="21" type="ORF">LEPASP_R14891</name>
</gene>
<evidence type="ECO:0000256" key="17">
    <source>
        <dbReference type="ARBA" id="ARBA00042968"/>
    </source>
</evidence>
<evidence type="ECO:0000256" key="18">
    <source>
        <dbReference type="SAM" id="Phobius"/>
    </source>
</evidence>
<evidence type="ECO:0000256" key="2">
    <source>
        <dbReference type="ARBA" id="ARBA00007577"/>
    </source>
</evidence>
<dbReference type="InterPro" id="IPR039421">
    <property type="entry name" value="Type_1_exporter"/>
</dbReference>
<dbReference type="AlphaFoldDB" id="A0A7L0VN50"/>
<comment type="caution">
    <text evidence="21">The sequence shown here is derived from an EMBL/GenBank/DDBJ whole genome shotgun (WGS) entry which is preliminary data.</text>
</comment>
<evidence type="ECO:0000256" key="11">
    <source>
        <dbReference type="ARBA" id="ARBA00022989"/>
    </source>
</evidence>
<name>A0A7L0VN50_9PASE</name>
<comment type="similarity">
    <text evidence="2">Belongs to the ABC transporter superfamily. ABCB family. Multidrug resistance exporter (TC 3.A.1.201) subfamily.</text>
</comment>
<evidence type="ECO:0000256" key="14">
    <source>
        <dbReference type="ARBA" id="ARBA00023136"/>
    </source>
</evidence>
<keyword evidence="13" id="KW-0496">Mitochondrion</keyword>
<accession>A0A7L0VN50</accession>
<dbReference type="PANTHER" id="PTHR43394:SF17">
    <property type="entry name" value="MITOCHONDRIAL POTASSIUM CHANNEL ATP-BINDING SUBUNIT"/>
    <property type="match status" value="1"/>
</dbReference>
<keyword evidence="22" id="KW-1185">Reference proteome</keyword>
<dbReference type="InterPro" id="IPR027417">
    <property type="entry name" value="P-loop_NTPase"/>
</dbReference>
<feature type="domain" description="ABC transmembrane type-1" evidence="20">
    <location>
        <begin position="19"/>
        <end position="297"/>
    </location>
</feature>
<dbReference type="Gene3D" id="1.20.1560.10">
    <property type="entry name" value="ABC transporter type 1, transmembrane domain"/>
    <property type="match status" value="1"/>
</dbReference>
<feature type="transmembrane region" description="Helical" evidence="18">
    <location>
        <begin position="12"/>
        <end position="32"/>
    </location>
</feature>
<dbReference type="PROSITE" id="PS50893">
    <property type="entry name" value="ABC_TRANSPORTER_2"/>
    <property type="match status" value="1"/>
</dbReference>
<dbReference type="SUPFAM" id="SSF52540">
    <property type="entry name" value="P-loop containing nucleoside triphosphate hydrolases"/>
    <property type="match status" value="1"/>
</dbReference>
<evidence type="ECO:0000256" key="15">
    <source>
        <dbReference type="ARBA" id="ARBA00040439"/>
    </source>
</evidence>
<keyword evidence="14 18" id="KW-0472">Membrane</keyword>
<evidence type="ECO:0000256" key="5">
    <source>
        <dbReference type="ARBA" id="ARBA00022692"/>
    </source>
</evidence>
<dbReference type="InterPro" id="IPR003439">
    <property type="entry name" value="ABC_transporter-like_ATP-bd"/>
</dbReference>
<evidence type="ECO:0000256" key="8">
    <source>
        <dbReference type="ARBA" id="ARBA00022840"/>
    </source>
</evidence>
<dbReference type="GO" id="GO:0015421">
    <property type="term" value="F:ABC-type oligopeptide transporter activity"/>
    <property type="evidence" value="ECO:0007669"/>
    <property type="project" value="TreeGrafter"/>
</dbReference>
<dbReference type="InterPro" id="IPR003593">
    <property type="entry name" value="AAA+_ATPase"/>
</dbReference>
<dbReference type="PROSITE" id="PS00211">
    <property type="entry name" value="ABC_TRANSPORTER_1"/>
    <property type="match status" value="1"/>
</dbReference>
<dbReference type="Pfam" id="PF00005">
    <property type="entry name" value="ABC_tran"/>
    <property type="match status" value="1"/>
</dbReference>
<evidence type="ECO:0000256" key="9">
    <source>
        <dbReference type="ARBA" id="ARBA00022946"/>
    </source>
</evidence>
<dbReference type="Pfam" id="PF00664">
    <property type="entry name" value="ABC_membrane"/>
    <property type="match status" value="1"/>
</dbReference>
<keyword evidence="6" id="KW-0547">Nucleotide-binding</keyword>
<dbReference type="Gene3D" id="3.40.50.300">
    <property type="entry name" value="P-loop containing nucleotide triphosphate hydrolases"/>
    <property type="match status" value="1"/>
</dbReference>
<dbReference type="GO" id="GO:0006813">
    <property type="term" value="P:potassium ion transport"/>
    <property type="evidence" value="ECO:0007669"/>
    <property type="project" value="UniProtKB-KW"/>
</dbReference>
<sequence>FDWPLFWTFLRPQLLALSAAVVLALGAALLNVRIPVLLGQLVDVVARCARGHVQTYLREVRRPALRLLAVYCLQGLLTFGYIALLARVGEQVAGNMRKALFSTLLRQEVVFFDATRTGQLVARLTADIQDFKSSFKLTISQVSPAISWASPVTAGCFVSLYLLSPKLTGLLLLALPALVGTGAVIGAFLRSLSRQAQEQVAKATVVADEALGNVRTVRAFAMEEQQAGLFCAEVDRAGRLSEQLGLGIAAFQGLSNLALNGIVLGTIFIGGSLMAGDQLSPGDLMSFLVASQTVQRSGQGPVVVRGLSAGARVFELLRLEPLVPLHGGVSIPAHSLRGHICFNHVSFSYPTRPGYPVLTDFSLTLPPGQTVAIVGPSGGGKSTVAALLERFYEPTAGTITLDGHNIAGLDPSWLRGQVIGFISQEPVLFGTTIMENIRFGKPGASDAEVYEAARLANADSFIRSFPEGYDTVVGERGTALSGGQKQRIAIARALLKDPAVLILDEATSALDAQAERAVQEALDRAATGRTVLLIAHRLSTIRGAHLIAVLARGRLAEAGTHEELVRRGGLYAELIRQQ</sequence>
<evidence type="ECO:0000259" key="20">
    <source>
        <dbReference type="PROSITE" id="PS50929"/>
    </source>
</evidence>
<dbReference type="InterPro" id="IPR017871">
    <property type="entry name" value="ABC_transporter-like_CS"/>
</dbReference>
<protein>
    <recommendedName>
        <fullName evidence="15">Mitochondrial potassium channel ATP-binding subunit</fullName>
    </recommendedName>
    <alternativeName>
        <fullName evidence="17">ATP-binding cassette sub-family B member 8, mitochondrial</fullName>
    </alternativeName>
    <alternativeName>
        <fullName evidence="16">Mitochondrial sulfonylurea-receptor</fullName>
    </alternativeName>
</protein>
<evidence type="ECO:0000256" key="7">
    <source>
        <dbReference type="ARBA" id="ARBA00022792"/>
    </source>
</evidence>
<keyword evidence="11 18" id="KW-1133">Transmembrane helix</keyword>
<dbReference type="Proteomes" id="UP000558164">
    <property type="component" value="Unassembled WGS sequence"/>
</dbReference>
<evidence type="ECO:0000256" key="13">
    <source>
        <dbReference type="ARBA" id="ARBA00023128"/>
    </source>
</evidence>
<evidence type="ECO:0000256" key="3">
    <source>
        <dbReference type="ARBA" id="ARBA00022448"/>
    </source>
</evidence>
<feature type="non-terminal residue" evidence="21">
    <location>
        <position position="578"/>
    </location>
</feature>
<dbReference type="GO" id="GO:0005524">
    <property type="term" value="F:ATP binding"/>
    <property type="evidence" value="ECO:0007669"/>
    <property type="project" value="UniProtKB-KW"/>
</dbReference>
<dbReference type="OrthoDB" id="6500128at2759"/>
<reference evidence="21 22" key="1">
    <citation type="submission" date="2019-09" db="EMBL/GenBank/DDBJ databases">
        <title>Bird 10,000 Genomes (B10K) Project - Family phase.</title>
        <authorList>
            <person name="Zhang G."/>
        </authorList>
    </citation>
    <scope>NUCLEOTIDE SEQUENCE [LARGE SCALE GENOMIC DNA]</scope>
    <source>
        <strain evidence="21">B10K-DU-001-35</strain>
        <tissue evidence="21">Muscle</tissue>
    </source>
</reference>
<dbReference type="PANTHER" id="PTHR43394">
    <property type="entry name" value="ATP-DEPENDENT PERMEASE MDL1, MITOCHONDRIAL"/>
    <property type="match status" value="1"/>
</dbReference>
<feature type="domain" description="ABC transporter" evidence="19">
    <location>
        <begin position="340"/>
        <end position="577"/>
    </location>
</feature>
<dbReference type="GO" id="GO:0016887">
    <property type="term" value="F:ATP hydrolysis activity"/>
    <property type="evidence" value="ECO:0007669"/>
    <property type="project" value="InterPro"/>
</dbReference>
<evidence type="ECO:0000256" key="12">
    <source>
        <dbReference type="ARBA" id="ARBA00023065"/>
    </source>
</evidence>
<dbReference type="GO" id="GO:0090374">
    <property type="term" value="P:oligopeptide export from mitochondrion"/>
    <property type="evidence" value="ECO:0007669"/>
    <property type="project" value="TreeGrafter"/>
</dbReference>
<proteinExistence type="inferred from homology"/>
<feature type="non-terminal residue" evidence="21">
    <location>
        <position position="1"/>
    </location>
</feature>
<keyword evidence="7" id="KW-0999">Mitochondrion inner membrane</keyword>
<keyword evidence="9" id="KW-0809">Transit peptide</keyword>
<evidence type="ECO:0000256" key="6">
    <source>
        <dbReference type="ARBA" id="ARBA00022741"/>
    </source>
</evidence>